<sequence>MKSTPEILAEAEFALPAERATYQRAYKGKGGRLYPFVFPPPYARADVDLEDCRNLELLAQAVHGKLAALEEEEELMWAELRSVKTPRVPFLLKRAADVKRFHQRWEALKKLDEEGFDGVRDFEKMSVAMVKVHRAWAARRMVRTRYMTIWSEL</sequence>
<proteinExistence type="predicted"/>
<protein>
    <submittedName>
        <fullName evidence="1">Uncharacterized protein</fullName>
    </submittedName>
</protein>
<dbReference type="EMBL" id="DF849584">
    <property type="protein sequence ID" value="GAT58168.1"/>
    <property type="molecule type" value="Genomic_DNA"/>
</dbReference>
<gene>
    <name evidence="1" type="ORF">MCHLO_14627</name>
</gene>
<organism evidence="1 2">
    <name type="scientific">Mycena chlorophos</name>
    <name type="common">Agaric fungus</name>
    <name type="synonym">Agaricus chlorophos</name>
    <dbReference type="NCBI Taxonomy" id="658473"/>
    <lineage>
        <taxon>Eukaryota</taxon>
        <taxon>Fungi</taxon>
        <taxon>Dikarya</taxon>
        <taxon>Basidiomycota</taxon>
        <taxon>Agaricomycotina</taxon>
        <taxon>Agaricomycetes</taxon>
        <taxon>Agaricomycetidae</taxon>
        <taxon>Agaricales</taxon>
        <taxon>Marasmiineae</taxon>
        <taxon>Mycenaceae</taxon>
        <taxon>Mycena</taxon>
    </lineage>
</organism>
<dbReference type="Proteomes" id="UP000815677">
    <property type="component" value="Unassembled WGS sequence"/>
</dbReference>
<accession>A0ABQ0M484</accession>
<evidence type="ECO:0000313" key="2">
    <source>
        <dbReference type="Proteomes" id="UP000815677"/>
    </source>
</evidence>
<reference evidence="1" key="1">
    <citation type="submission" date="2014-09" db="EMBL/GenBank/DDBJ databases">
        <title>Genome sequence of the luminous mushroom Mycena chlorophos for searching fungal bioluminescence genes.</title>
        <authorList>
            <person name="Tanaka Y."/>
            <person name="Kasuga D."/>
            <person name="Oba Y."/>
            <person name="Hase S."/>
            <person name="Sato K."/>
            <person name="Oba Y."/>
            <person name="Sakakibara Y."/>
        </authorList>
    </citation>
    <scope>NUCLEOTIDE SEQUENCE</scope>
</reference>
<name>A0ABQ0M484_MYCCL</name>
<evidence type="ECO:0000313" key="1">
    <source>
        <dbReference type="EMBL" id="GAT58168.1"/>
    </source>
</evidence>
<keyword evidence="2" id="KW-1185">Reference proteome</keyword>